<evidence type="ECO:0000313" key="2">
    <source>
        <dbReference type="Proteomes" id="UP001056479"/>
    </source>
</evidence>
<dbReference type="EMBL" id="ON189042">
    <property type="protein sequence ID" value="URA06817.1"/>
    <property type="molecule type" value="Genomic_DNA"/>
</dbReference>
<name>A0A9E7E0V9_9CAUD</name>
<sequence>MNSNNLMITGQTNELRMQVQDAAVNAHKWMTCLNCINWQGNKGMQPQCELFKALPPPHIIVSGCKDHEFDIPF</sequence>
<organism evidence="1 2">
    <name type="scientific">Xanthomonas phage Langgrundblatt1</name>
    <dbReference type="NCBI Taxonomy" id="2939128"/>
    <lineage>
        <taxon>Viruses</taxon>
        <taxon>Duplodnaviria</taxon>
        <taxon>Heunggongvirae</taxon>
        <taxon>Uroviricota</taxon>
        <taxon>Caudoviricetes</taxon>
        <taxon>Stanbaylleyvirinae</taxon>
        <taxon>Shirevirus</taxon>
        <taxon>Shirevirus langgrundblatt1</taxon>
    </lineage>
</organism>
<dbReference type="Proteomes" id="UP001056479">
    <property type="component" value="Segment"/>
</dbReference>
<protein>
    <submittedName>
        <fullName evidence="1">Uncharacterized protein</fullName>
    </submittedName>
</protein>
<keyword evidence="2" id="KW-1185">Reference proteome</keyword>
<reference evidence="1" key="1">
    <citation type="journal article" date="2022" name="Viruses">
        <title>Isolation of novel Xanthomonas phages for the plant pathogens X. translucens and X. campestris.</title>
        <authorList>
            <person name="Erdrich S.H."/>
            <person name="Sharma V."/>
            <person name="Schurr U."/>
            <person name="Arsova B."/>
            <person name="Frunzke J."/>
        </authorList>
    </citation>
    <scope>NUCLEOTIDE SEQUENCE</scope>
</reference>
<accession>A0A9E7E0V9</accession>
<proteinExistence type="predicted"/>
<gene>
    <name evidence="1" type="ORF">Langgrundblatt1_BL10052</name>
</gene>
<evidence type="ECO:0000313" key="1">
    <source>
        <dbReference type="EMBL" id="URA06817.1"/>
    </source>
</evidence>